<dbReference type="GO" id="GO:0004499">
    <property type="term" value="F:N,N-dimethylaniline monooxygenase activity"/>
    <property type="evidence" value="ECO:0007669"/>
    <property type="project" value="InterPro"/>
</dbReference>
<dbReference type="GO" id="GO:0050661">
    <property type="term" value="F:NADP binding"/>
    <property type="evidence" value="ECO:0007669"/>
    <property type="project" value="InterPro"/>
</dbReference>
<reference evidence="7 8" key="1">
    <citation type="journal article" date="2019" name="Sci. Rep.">
        <title>A multi-omics analysis of the grapevine pathogen Lasiodiplodia theobromae reveals that temperature affects the expression of virulence- and pathogenicity-related genes.</title>
        <authorList>
            <person name="Felix C."/>
            <person name="Meneses R."/>
            <person name="Goncalves M.F.M."/>
            <person name="Tilleman L."/>
            <person name="Duarte A.S."/>
            <person name="Jorrin-Novo J.V."/>
            <person name="Van de Peer Y."/>
            <person name="Deforce D."/>
            <person name="Van Nieuwerburgh F."/>
            <person name="Esteves A.C."/>
            <person name="Alves A."/>
        </authorList>
    </citation>
    <scope>NUCLEOTIDE SEQUENCE [LARGE SCALE GENOMIC DNA]</scope>
    <source>
        <strain evidence="7 8">LA-SOL3</strain>
    </source>
</reference>
<dbReference type="SUPFAM" id="SSF51905">
    <property type="entry name" value="FAD/NAD(P)-binding domain"/>
    <property type="match status" value="1"/>
</dbReference>
<dbReference type="Gene3D" id="3.50.50.60">
    <property type="entry name" value="FAD/NAD(P)-binding domain"/>
    <property type="match status" value="3"/>
</dbReference>
<dbReference type="PANTHER" id="PTHR43872">
    <property type="entry name" value="MONOOXYGENASE, PUTATIVE (AFU_ORTHOLOGUE AFUA_8G02570)-RELATED"/>
    <property type="match status" value="1"/>
</dbReference>
<organism evidence="7 8">
    <name type="scientific">Lasiodiplodia theobromae</name>
    <dbReference type="NCBI Taxonomy" id="45133"/>
    <lineage>
        <taxon>Eukaryota</taxon>
        <taxon>Fungi</taxon>
        <taxon>Dikarya</taxon>
        <taxon>Ascomycota</taxon>
        <taxon>Pezizomycotina</taxon>
        <taxon>Dothideomycetes</taxon>
        <taxon>Dothideomycetes incertae sedis</taxon>
        <taxon>Botryosphaeriales</taxon>
        <taxon>Botryosphaeriaceae</taxon>
        <taxon>Lasiodiplodia</taxon>
    </lineage>
</organism>
<keyword evidence="3" id="KW-0274">FAD</keyword>
<evidence type="ECO:0000256" key="4">
    <source>
        <dbReference type="ARBA" id="ARBA00022857"/>
    </source>
</evidence>
<protein>
    <submittedName>
        <fullName evidence="7">FAD-containing monooxygenase EthA</fullName>
    </submittedName>
</protein>
<evidence type="ECO:0000313" key="7">
    <source>
        <dbReference type="EMBL" id="KAB2578150.1"/>
    </source>
</evidence>
<dbReference type="Pfam" id="PF00743">
    <property type="entry name" value="FMO-like"/>
    <property type="match status" value="1"/>
</dbReference>
<comment type="cofactor">
    <cofactor evidence="1">
        <name>FAD</name>
        <dbReference type="ChEBI" id="CHEBI:57692"/>
    </cofactor>
</comment>
<keyword evidence="6 7" id="KW-0503">Monooxygenase</keyword>
<name>A0A5N5DKM7_9PEZI</name>
<dbReference type="EMBL" id="VCHE01000013">
    <property type="protein sequence ID" value="KAB2578150.1"/>
    <property type="molecule type" value="Genomic_DNA"/>
</dbReference>
<dbReference type="Proteomes" id="UP000325902">
    <property type="component" value="Unassembled WGS sequence"/>
</dbReference>
<sequence>MAAKPTDYDIIIVGAGISGVNAAYRIQTQLPPGTTYTILEARDNMGGTWDLFKYPGIRSDSDLYTFGFPFRPWTKENAIADGPSIVNYIKDTAAEYGIDQHIQFRHKLLSANWSSESQTWSLDVDGDGTRKRLNSSFMIMATGYYDYNEPLQTTIPGLENFKGSIVHPQFWPEDLDYSNKKIVIIGSGATAITLLPNLAEKASHVVMLQRSPGYIVSLPSVRPLDHIARSILPASLANALIRWRFLITSYLFYHFCRVFPNVARTLIRRGTVPQLPKNVPHDPHFVPNYNPWEQRMCMCPDGDFYKALQEGKASITTGRIKTVVDGGIELEDGSRIDDVDMIVTATGLKVQLAGGAQINVDGERIDPGKKFIWKGLMLQDVPNLAYVIGYTNASWTLGADATAQLVTRLIKHMRGKGITSAVPRIESPEDLKPMPVLNLSSTYLHKAEGALPKAGDKGPWVARKSYFTDIWNAKFGDIKTGLQFYRVST</sequence>
<keyword evidence="5" id="KW-0560">Oxidoreductase</keyword>
<comment type="caution">
    <text evidence="7">The sequence shown here is derived from an EMBL/GenBank/DDBJ whole genome shotgun (WGS) entry which is preliminary data.</text>
</comment>
<evidence type="ECO:0000256" key="5">
    <source>
        <dbReference type="ARBA" id="ARBA00023002"/>
    </source>
</evidence>
<dbReference type="InterPro" id="IPR051820">
    <property type="entry name" value="FAD-binding_MO"/>
</dbReference>
<evidence type="ECO:0000256" key="2">
    <source>
        <dbReference type="ARBA" id="ARBA00022630"/>
    </source>
</evidence>
<accession>A0A5N5DKM7</accession>
<evidence type="ECO:0000256" key="6">
    <source>
        <dbReference type="ARBA" id="ARBA00023033"/>
    </source>
</evidence>
<dbReference type="OrthoDB" id="66881at2759"/>
<dbReference type="InterPro" id="IPR020946">
    <property type="entry name" value="Flavin_mOase-like"/>
</dbReference>
<evidence type="ECO:0000256" key="3">
    <source>
        <dbReference type="ARBA" id="ARBA00022827"/>
    </source>
</evidence>
<evidence type="ECO:0000313" key="8">
    <source>
        <dbReference type="Proteomes" id="UP000325902"/>
    </source>
</evidence>
<dbReference type="PANTHER" id="PTHR43872:SF1">
    <property type="entry name" value="MONOOXYGENASE, PUTATIVE (AFU_ORTHOLOGUE AFUA_8G02570)-RELATED"/>
    <property type="match status" value="1"/>
</dbReference>
<dbReference type="InterPro" id="IPR036188">
    <property type="entry name" value="FAD/NAD-bd_sf"/>
</dbReference>
<dbReference type="FunFam" id="3.50.50.60:FF:000228">
    <property type="entry name" value="FAD-containing monooxygenase EthA"/>
    <property type="match status" value="1"/>
</dbReference>
<keyword evidence="8" id="KW-1185">Reference proteome</keyword>
<keyword evidence="4" id="KW-0521">NADP</keyword>
<keyword evidence="2" id="KW-0285">Flavoprotein</keyword>
<evidence type="ECO:0000256" key="1">
    <source>
        <dbReference type="ARBA" id="ARBA00001974"/>
    </source>
</evidence>
<dbReference type="GO" id="GO:0050660">
    <property type="term" value="F:flavin adenine dinucleotide binding"/>
    <property type="evidence" value="ECO:0007669"/>
    <property type="project" value="InterPro"/>
</dbReference>
<gene>
    <name evidence="7" type="primary">ethA_1</name>
    <name evidence="7" type="ORF">DBV05_g3144</name>
</gene>
<dbReference type="AlphaFoldDB" id="A0A5N5DKM7"/>
<proteinExistence type="predicted"/>